<dbReference type="InterPro" id="IPR036365">
    <property type="entry name" value="PGBD-like_sf"/>
</dbReference>
<organism evidence="3 4">
    <name type="scientific">Streptomyces coryli</name>
    <dbReference type="NCBI Taxonomy" id="1128680"/>
    <lineage>
        <taxon>Bacteria</taxon>
        <taxon>Bacillati</taxon>
        <taxon>Actinomycetota</taxon>
        <taxon>Actinomycetes</taxon>
        <taxon>Kitasatosporales</taxon>
        <taxon>Streptomycetaceae</taxon>
        <taxon>Streptomyces</taxon>
    </lineage>
</organism>
<proteinExistence type="predicted"/>
<dbReference type="InterPro" id="IPR002477">
    <property type="entry name" value="Peptidoglycan-bd-like"/>
</dbReference>
<evidence type="ECO:0000313" key="4">
    <source>
        <dbReference type="Proteomes" id="UP000481583"/>
    </source>
</evidence>
<dbReference type="Gene3D" id="1.10.101.10">
    <property type="entry name" value="PGBD-like superfamily/PGBD"/>
    <property type="match status" value="1"/>
</dbReference>
<reference evidence="3 4" key="1">
    <citation type="submission" date="2020-02" db="EMBL/GenBank/DDBJ databases">
        <title>Whole-genome analyses of novel actinobacteria.</title>
        <authorList>
            <person name="Sahin N."/>
        </authorList>
    </citation>
    <scope>NUCLEOTIDE SEQUENCE [LARGE SCALE GENOMIC DNA]</scope>
    <source>
        <strain evidence="3 4">A7024</strain>
    </source>
</reference>
<feature type="chain" id="PRO_5026207740" evidence="1">
    <location>
        <begin position="32"/>
        <end position="149"/>
    </location>
</feature>
<evidence type="ECO:0000313" key="3">
    <source>
        <dbReference type="EMBL" id="NGN69924.1"/>
    </source>
</evidence>
<dbReference type="AlphaFoldDB" id="A0A6G4UCN0"/>
<keyword evidence="4" id="KW-1185">Reference proteome</keyword>
<dbReference type="SUPFAM" id="SSF47090">
    <property type="entry name" value="PGBD-like"/>
    <property type="match status" value="1"/>
</dbReference>
<evidence type="ECO:0000259" key="2">
    <source>
        <dbReference type="Pfam" id="PF01471"/>
    </source>
</evidence>
<feature type="signal peptide" evidence="1">
    <location>
        <begin position="1"/>
        <end position="31"/>
    </location>
</feature>
<protein>
    <submittedName>
        <fullName evidence="3">Peptidoglycan-binding protein</fullName>
    </submittedName>
</protein>
<name>A0A6G4UCN0_9ACTN</name>
<dbReference type="EMBL" id="JAAKZV010000364">
    <property type="protein sequence ID" value="NGN69924.1"/>
    <property type="molecule type" value="Genomic_DNA"/>
</dbReference>
<feature type="domain" description="Peptidoglycan binding-like" evidence="2">
    <location>
        <begin position="84"/>
        <end position="136"/>
    </location>
</feature>
<dbReference type="Proteomes" id="UP000481583">
    <property type="component" value="Unassembled WGS sequence"/>
</dbReference>
<keyword evidence="1" id="KW-0732">Signal</keyword>
<accession>A0A6G4UCN0</accession>
<gene>
    <name evidence="3" type="ORF">G5C51_39310</name>
</gene>
<comment type="caution">
    <text evidence="3">The sequence shown here is derived from an EMBL/GenBank/DDBJ whole genome shotgun (WGS) entry which is preliminary data.</text>
</comment>
<dbReference type="InterPro" id="IPR036366">
    <property type="entry name" value="PGBDSf"/>
</dbReference>
<sequence>MRSTLTRALVSATAVAGIAAGSLAGAGPALAASPPATAASAQDVSVLAVNNLGLEPAQAKKWQCWLRRTGYNPGTIDGLLGTASWKAAQRKFNDMGLGAGTPDGVVGPNTIRALQRYLNKYNAGLDVDGIAGPQTRFAFALYASGLPRC</sequence>
<evidence type="ECO:0000256" key="1">
    <source>
        <dbReference type="SAM" id="SignalP"/>
    </source>
</evidence>
<dbReference type="Pfam" id="PF01471">
    <property type="entry name" value="PG_binding_1"/>
    <property type="match status" value="1"/>
</dbReference>